<comment type="caution">
    <text evidence="2">The sequence shown here is derived from an EMBL/GenBank/DDBJ whole genome shotgun (WGS) entry which is preliminary data.</text>
</comment>
<keyword evidence="2" id="KW-0808">Transferase</keyword>
<name>A0A5C6LV73_9BACT</name>
<dbReference type="EMBL" id="VOHS01000007">
    <property type="protein sequence ID" value="TWW00842.1"/>
    <property type="molecule type" value="Genomic_DNA"/>
</dbReference>
<dbReference type="Gene3D" id="3.40.630.30">
    <property type="match status" value="1"/>
</dbReference>
<protein>
    <submittedName>
        <fullName evidence="2">GNAT family N-acetyltransferase</fullName>
    </submittedName>
</protein>
<dbReference type="InterPro" id="IPR051531">
    <property type="entry name" value="N-acetyltransferase"/>
</dbReference>
<dbReference type="OrthoDB" id="9811523at2"/>
<dbReference type="InterPro" id="IPR000182">
    <property type="entry name" value="GNAT_dom"/>
</dbReference>
<keyword evidence="3" id="KW-1185">Reference proteome</keyword>
<dbReference type="Pfam" id="PF13302">
    <property type="entry name" value="Acetyltransf_3"/>
    <property type="match status" value="1"/>
</dbReference>
<evidence type="ECO:0000313" key="3">
    <source>
        <dbReference type="Proteomes" id="UP000318815"/>
    </source>
</evidence>
<dbReference type="PANTHER" id="PTHR43792:SF13">
    <property type="entry name" value="ACETYLTRANSFERASE"/>
    <property type="match status" value="1"/>
</dbReference>
<dbReference type="Proteomes" id="UP000318815">
    <property type="component" value="Unassembled WGS sequence"/>
</dbReference>
<feature type="domain" description="N-acetyltransferase" evidence="1">
    <location>
        <begin position="37"/>
        <end position="174"/>
    </location>
</feature>
<reference evidence="2 3" key="1">
    <citation type="submission" date="2019-08" db="EMBL/GenBank/DDBJ databases">
        <title>Whole genome sequencing of chitin degrading bacteria Chitinophaga pinensis YS16.</title>
        <authorList>
            <person name="Singh R.P."/>
            <person name="Manchanda G."/>
            <person name="Maurya I.K."/>
            <person name="Joshi N.K."/>
            <person name="Srivastava A.K."/>
        </authorList>
    </citation>
    <scope>NUCLEOTIDE SEQUENCE [LARGE SCALE GENOMIC DNA]</scope>
    <source>
        <strain evidence="2 3">YS-16</strain>
    </source>
</reference>
<dbReference type="RefSeq" id="WP_146304998.1">
    <property type="nucleotide sequence ID" value="NZ_VOHS01000007.1"/>
</dbReference>
<dbReference type="InterPro" id="IPR016181">
    <property type="entry name" value="Acyl_CoA_acyltransferase"/>
</dbReference>
<proteinExistence type="predicted"/>
<dbReference type="GO" id="GO:0016747">
    <property type="term" value="F:acyltransferase activity, transferring groups other than amino-acyl groups"/>
    <property type="evidence" value="ECO:0007669"/>
    <property type="project" value="InterPro"/>
</dbReference>
<gene>
    <name evidence="2" type="ORF">FEF09_10135</name>
</gene>
<dbReference type="PANTHER" id="PTHR43792">
    <property type="entry name" value="GNAT FAMILY, PUTATIVE (AFU_ORTHOLOGUE AFUA_3G00765)-RELATED-RELATED"/>
    <property type="match status" value="1"/>
</dbReference>
<sequence>MFFLETERLQLIPLPHDMLTLCQQDRAAMEAKIGLNTSAMCIDPVYIVELEDALANFWIPMTATYPDRYQWYTNWEIVLKKERLAIGGIGFIGYPDDNGQTETGFMLDKNFHGKGYAKEALISISNWAFTHDELKTIIAKTAEDNLPSRKLLESAGFMRIGQEADLLIYCKQCI</sequence>
<organism evidence="2 3">
    <name type="scientific">Chitinophaga pinensis</name>
    <dbReference type="NCBI Taxonomy" id="79329"/>
    <lineage>
        <taxon>Bacteria</taxon>
        <taxon>Pseudomonadati</taxon>
        <taxon>Bacteroidota</taxon>
        <taxon>Chitinophagia</taxon>
        <taxon>Chitinophagales</taxon>
        <taxon>Chitinophagaceae</taxon>
        <taxon>Chitinophaga</taxon>
    </lineage>
</organism>
<dbReference type="PROSITE" id="PS51186">
    <property type="entry name" value="GNAT"/>
    <property type="match status" value="1"/>
</dbReference>
<dbReference type="AlphaFoldDB" id="A0A5C6LV73"/>
<dbReference type="SUPFAM" id="SSF55729">
    <property type="entry name" value="Acyl-CoA N-acyltransferases (Nat)"/>
    <property type="match status" value="1"/>
</dbReference>
<evidence type="ECO:0000313" key="2">
    <source>
        <dbReference type="EMBL" id="TWW00842.1"/>
    </source>
</evidence>
<accession>A0A5C6LV73</accession>
<evidence type="ECO:0000259" key="1">
    <source>
        <dbReference type="PROSITE" id="PS51186"/>
    </source>
</evidence>